<feature type="chain" id="PRO_5046184274" evidence="2">
    <location>
        <begin position="18"/>
        <end position="150"/>
    </location>
</feature>
<accession>A0ABR1KRX1</accession>
<name>A0ABR1KRX1_9PEZI</name>
<keyword evidence="2" id="KW-0732">Signal</keyword>
<sequence length="150" mass="15100">MSNECMLLVLSASHVLATFPNYLPYLFQNTSCPHSVMAPPNNWLNRQVQGAVASAGGFVGNVINGVGNGVSGVGRGIGDSIANTSRGLGDGVRGYGNNIKDATHASGRRAPTATNPLGLAGGSTQSAAALKNVTKRLPATKGGGSNPLGL</sequence>
<organism evidence="3 4">
    <name type="scientific">Phyllosticta citriasiana</name>
    <dbReference type="NCBI Taxonomy" id="595635"/>
    <lineage>
        <taxon>Eukaryota</taxon>
        <taxon>Fungi</taxon>
        <taxon>Dikarya</taxon>
        <taxon>Ascomycota</taxon>
        <taxon>Pezizomycotina</taxon>
        <taxon>Dothideomycetes</taxon>
        <taxon>Dothideomycetes incertae sedis</taxon>
        <taxon>Botryosphaeriales</taxon>
        <taxon>Phyllostictaceae</taxon>
        <taxon>Phyllosticta</taxon>
    </lineage>
</organism>
<evidence type="ECO:0000313" key="4">
    <source>
        <dbReference type="Proteomes" id="UP001363622"/>
    </source>
</evidence>
<dbReference type="EMBL" id="JBBPHU010000003">
    <property type="protein sequence ID" value="KAK7520162.1"/>
    <property type="molecule type" value="Genomic_DNA"/>
</dbReference>
<feature type="signal peptide" evidence="2">
    <location>
        <begin position="1"/>
        <end position="17"/>
    </location>
</feature>
<keyword evidence="4" id="KW-1185">Reference proteome</keyword>
<dbReference type="Proteomes" id="UP001363622">
    <property type="component" value="Unassembled WGS sequence"/>
</dbReference>
<comment type="caution">
    <text evidence="3">The sequence shown here is derived from an EMBL/GenBank/DDBJ whole genome shotgun (WGS) entry which is preliminary data.</text>
</comment>
<protein>
    <submittedName>
        <fullName evidence="3">Uncharacterized protein</fullName>
    </submittedName>
</protein>
<gene>
    <name evidence="3" type="ORF">IWZ03DRAFT_372312</name>
</gene>
<evidence type="ECO:0000313" key="3">
    <source>
        <dbReference type="EMBL" id="KAK7520162.1"/>
    </source>
</evidence>
<evidence type="ECO:0000256" key="2">
    <source>
        <dbReference type="SAM" id="SignalP"/>
    </source>
</evidence>
<feature type="region of interest" description="Disordered" evidence="1">
    <location>
        <begin position="100"/>
        <end position="123"/>
    </location>
</feature>
<proteinExistence type="predicted"/>
<evidence type="ECO:0000256" key="1">
    <source>
        <dbReference type="SAM" id="MobiDB-lite"/>
    </source>
</evidence>
<reference evidence="3 4" key="1">
    <citation type="submission" date="2024-04" db="EMBL/GenBank/DDBJ databases">
        <title>Phyllosticta paracitricarpa is synonymous to the EU quarantine fungus P. citricarpa based on phylogenomic analyses.</title>
        <authorList>
            <consortium name="Lawrence Berkeley National Laboratory"/>
            <person name="Van Ingen-Buijs V.A."/>
            <person name="Van Westerhoven A.C."/>
            <person name="Haridas S."/>
            <person name="Skiadas P."/>
            <person name="Martin F."/>
            <person name="Groenewald J.Z."/>
            <person name="Crous P.W."/>
            <person name="Seidl M.F."/>
        </authorList>
    </citation>
    <scope>NUCLEOTIDE SEQUENCE [LARGE SCALE GENOMIC DNA]</scope>
    <source>
        <strain evidence="3 4">CBS 123371</strain>
    </source>
</reference>